<dbReference type="RefSeq" id="WP_068469865.1">
    <property type="nucleotide sequence ID" value="NZ_BJNW01000022.1"/>
</dbReference>
<evidence type="ECO:0000256" key="1">
    <source>
        <dbReference type="ARBA" id="ARBA00023125"/>
    </source>
</evidence>
<dbReference type="InterPro" id="IPR009057">
    <property type="entry name" value="Homeodomain-like_sf"/>
</dbReference>
<dbReference type="GO" id="GO:0000976">
    <property type="term" value="F:transcription cis-regulatory region binding"/>
    <property type="evidence" value="ECO:0007669"/>
    <property type="project" value="TreeGrafter"/>
</dbReference>
<keyword evidence="1 2" id="KW-0238">DNA-binding</keyword>
<gene>
    <name evidence="4" type="ORF">KVA01_21920</name>
</gene>
<reference evidence="4 5" key="1">
    <citation type="submission" date="2019-06" db="EMBL/GenBank/DDBJ databases">
        <title>Whole genome shotgun sequence of Kocuria varians NBRC 15358.</title>
        <authorList>
            <person name="Hosoyama A."/>
            <person name="Uohara A."/>
            <person name="Ohji S."/>
            <person name="Ichikawa N."/>
        </authorList>
    </citation>
    <scope>NUCLEOTIDE SEQUENCE [LARGE SCALE GENOMIC DNA]</scope>
    <source>
        <strain evidence="4 5">NBRC 15358</strain>
    </source>
</reference>
<dbReference type="Proteomes" id="UP000315730">
    <property type="component" value="Unassembled WGS sequence"/>
</dbReference>
<feature type="domain" description="HTH tetR-type" evidence="3">
    <location>
        <begin position="5"/>
        <end position="65"/>
    </location>
</feature>
<comment type="caution">
    <text evidence="4">The sequence shown here is derived from an EMBL/GenBank/DDBJ whole genome shotgun (WGS) entry which is preliminary data.</text>
</comment>
<evidence type="ECO:0000313" key="5">
    <source>
        <dbReference type="Proteomes" id="UP000315730"/>
    </source>
</evidence>
<dbReference type="STRING" id="1272.GCA_900014985_01812"/>
<evidence type="ECO:0000313" key="4">
    <source>
        <dbReference type="EMBL" id="GED00038.1"/>
    </source>
</evidence>
<dbReference type="GO" id="GO:0003700">
    <property type="term" value="F:DNA-binding transcription factor activity"/>
    <property type="evidence" value="ECO:0007669"/>
    <property type="project" value="TreeGrafter"/>
</dbReference>
<dbReference type="PROSITE" id="PS50977">
    <property type="entry name" value="HTH_TETR_2"/>
    <property type="match status" value="1"/>
</dbReference>
<keyword evidence="5" id="KW-1185">Reference proteome</keyword>
<dbReference type="InterPro" id="IPR001647">
    <property type="entry name" value="HTH_TetR"/>
</dbReference>
<dbReference type="SUPFAM" id="SSF46689">
    <property type="entry name" value="Homeodomain-like"/>
    <property type="match status" value="1"/>
</dbReference>
<dbReference type="PANTHER" id="PTHR30055:SF226">
    <property type="entry name" value="HTH-TYPE TRANSCRIPTIONAL REGULATOR PKSA"/>
    <property type="match status" value="1"/>
</dbReference>
<name>A0A4Y4D9S0_KOCVA</name>
<evidence type="ECO:0000256" key="2">
    <source>
        <dbReference type="PROSITE-ProRule" id="PRU00335"/>
    </source>
</evidence>
<organism evidence="4 5">
    <name type="scientific">Kocuria varians</name>
    <name type="common">Micrococcus varians</name>
    <dbReference type="NCBI Taxonomy" id="1272"/>
    <lineage>
        <taxon>Bacteria</taxon>
        <taxon>Bacillati</taxon>
        <taxon>Actinomycetota</taxon>
        <taxon>Actinomycetes</taxon>
        <taxon>Micrococcales</taxon>
        <taxon>Micrococcaceae</taxon>
        <taxon>Kocuria</taxon>
    </lineage>
</organism>
<dbReference type="Gene3D" id="1.10.357.10">
    <property type="entry name" value="Tetracycline Repressor, domain 2"/>
    <property type="match status" value="1"/>
</dbReference>
<dbReference type="OrthoDB" id="3235020at2"/>
<sequence length="257" mass="27838">MGQAGLSPEDAVTRSIRVLADEGYLETTVEQLAHAAGISRATFFRKYGSKEDMVFADHAATLERLDLLLQRPGLTPQAGLVEGARLVFRHHLDHPERAVARHDLLQSVESLRDREIAMSSRYERVFQAFLRRALPGSADRRVTAVALAASTVAVHNAFLRTWLRDPGPASGEQLVAALSERVAWLCSAFGVGVSSTARGFPADVTFLPPEISVEFDDDAARRRSGGPSPVVVVVPQGADPAVVAERTARSVYEALKS</sequence>
<protein>
    <recommendedName>
        <fullName evidence="3">HTH tetR-type domain-containing protein</fullName>
    </recommendedName>
</protein>
<evidence type="ECO:0000259" key="3">
    <source>
        <dbReference type="PROSITE" id="PS50977"/>
    </source>
</evidence>
<dbReference type="Pfam" id="PF00440">
    <property type="entry name" value="TetR_N"/>
    <property type="match status" value="1"/>
</dbReference>
<accession>A0A4Y4D9S0</accession>
<proteinExistence type="predicted"/>
<feature type="DNA-binding region" description="H-T-H motif" evidence="2">
    <location>
        <begin position="28"/>
        <end position="47"/>
    </location>
</feature>
<dbReference type="EMBL" id="BJNW01000022">
    <property type="protein sequence ID" value="GED00038.1"/>
    <property type="molecule type" value="Genomic_DNA"/>
</dbReference>
<dbReference type="PANTHER" id="PTHR30055">
    <property type="entry name" value="HTH-TYPE TRANSCRIPTIONAL REGULATOR RUTR"/>
    <property type="match status" value="1"/>
</dbReference>
<dbReference type="InterPro" id="IPR050109">
    <property type="entry name" value="HTH-type_TetR-like_transc_reg"/>
</dbReference>
<dbReference type="AlphaFoldDB" id="A0A4Y4D9S0"/>